<keyword evidence="7" id="KW-1185">Reference proteome</keyword>
<dbReference type="CDD" id="cd03442">
    <property type="entry name" value="BFIT_BACH"/>
    <property type="match status" value="2"/>
</dbReference>
<dbReference type="InterPro" id="IPR029069">
    <property type="entry name" value="HotDog_dom_sf"/>
</dbReference>
<comment type="similarity">
    <text evidence="1">Belongs to the acyl coenzyme A hydrolase family.</text>
</comment>
<dbReference type="GO" id="GO:0047617">
    <property type="term" value="F:fatty acyl-CoA hydrolase activity"/>
    <property type="evidence" value="ECO:0007669"/>
    <property type="project" value="TreeGrafter"/>
</dbReference>
<name>A0AAD6TA18_9AGAR</name>
<evidence type="ECO:0000313" key="6">
    <source>
        <dbReference type="EMBL" id="KAJ7041230.1"/>
    </source>
</evidence>
<dbReference type="PANTHER" id="PTHR12655">
    <property type="entry name" value="ACYL-COA THIOESTERASE"/>
    <property type="match status" value="1"/>
</dbReference>
<protein>
    <submittedName>
        <fullName evidence="6">Thioesterase/thiol ester dehydrase-isomerase</fullName>
    </submittedName>
</protein>
<dbReference type="Proteomes" id="UP001218188">
    <property type="component" value="Unassembled WGS sequence"/>
</dbReference>
<proteinExistence type="inferred from homology"/>
<gene>
    <name evidence="6" type="ORF">C8F04DRAFT_1080683</name>
</gene>
<evidence type="ECO:0000256" key="1">
    <source>
        <dbReference type="ARBA" id="ARBA00010458"/>
    </source>
</evidence>
<dbReference type="PANTHER" id="PTHR12655:SF0">
    <property type="entry name" value="ACYL-COENZYME A THIOESTERASE 9, MITOCHONDRIAL"/>
    <property type="match status" value="1"/>
</dbReference>
<comment type="caution">
    <text evidence="6">The sequence shown here is derived from an EMBL/GenBank/DDBJ whole genome shotgun (WGS) entry which is preliminary data.</text>
</comment>
<accession>A0AAD6TA18</accession>
<evidence type="ECO:0000256" key="4">
    <source>
        <dbReference type="ARBA" id="ARBA00022946"/>
    </source>
</evidence>
<evidence type="ECO:0000259" key="5">
    <source>
        <dbReference type="PROSITE" id="PS51770"/>
    </source>
</evidence>
<dbReference type="SUPFAM" id="SSF54637">
    <property type="entry name" value="Thioesterase/thiol ester dehydrase-isomerase"/>
    <property type="match status" value="2"/>
</dbReference>
<dbReference type="EMBL" id="JARJCM010000018">
    <property type="protein sequence ID" value="KAJ7041230.1"/>
    <property type="molecule type" value="Genomic_DNA"/>
</dbReference>
<keyword evidence="2" id="KW-0677">Repeat</keyword>
<feature type="domain" description="HotDog ACOT-type" evidence="5">
    <location>
        <begin position="311"/>
        <end position="429"/>
    </location>
</feature>
<organism evidence="6 7">
    <name type="scientific">Mycena alexandri</name>
    <dbReference type="NCBI Taxonomy" id="1745969"/>
    <lineage>
        <taxon>Eukaryota</taxon>
        <taxon>Fungi</taxon>
        <taxon>Dikarya</taxon>
        <taxon>Basidiomycota</taxon>
        <taxon>Agaricomycotina</taxon>
        <taxon>Agaricomycetes</taxon>
        <taxon>Agaricomycetidae</taxon>
        <taxon>Agaricales</taxon>
        <taxon>Marasmiineae</taxon>
        <taxon>Mycenaceae</taxon>
        <taxon>Mycena</taxon>
    </lineage>
</organism>
<keyword evidence="3" id="KW-0378">Hydrolase</keyword>
<keyword evidence="4" id="KW-0809">Transit peptide</keyword>
<dbReference type="GO" id="GO:0006637">
    <property type="term" value="P:acyl-CoA metabolic process"/>
    <property type="evidence" value="ECO:0007669"/>
    <property type="project" value="TreeGrafter"/>
</dbReference>
<reference evidence="6" key="1">
    <citation type="submission" date="2023-03" db="EMBL/GenBank/DDBJ databases">
        <title>Massive genome expansion in bonnet fungi (Mycena s.s.) driven by repeated elements and novel gene families across ecological guilds.</title>
        <authorList>
            <consortium name="Lawrence Berkeley National Laboratory"/>
            <person name="Harder C.B."/>
            <person name="Miyauchi S."/>
            <person name="Viragh M."/>
            <person name="Kuo A."/>
            <person name="Thoen E."/>
            <person name="Andreopoulos B."/>
            <person name="Lu D."/>
            <person name="Skrede I."/>
            <person name="Drula E."/>
            <person name="Henrissat B."/>
            <person name="Morin E."/>
            <person name="Kohler A."/>
            <person name="Barry K."/>
            <person name="LaButti K."/>
            <person name="Morin E."/>
            <person name="Salamov A."/>
            <person name="Lipzen A."/>
            <person name="Mereny Z."/>
            <person name="Hegedus B."/>
            <person name="Baldrian P."/>
            <person name="Stursova M."/>
            <person name="Weitz H."/>
            <person name="Taylor A."/>
            <person name="Grigoriev I.V."/>
            <person name="Nagy L.G."/>
            <person name="Martin F."/>
            <person name="Kauserud H."/>
        </authorList>
    </citation>
    <scope>NUCLEOTIDE SEQUENCE</scope>
    <source>
        <strain evidence="6">CBHHK200</strain>
    </source>
</reference>
<evidence type="ECO:0000256" key="2">
    <source>
        <dbReference type="ARBA" id="ARBA00022737"/>
    </source>
</evidence>
<dbReference type="GO" id="GO:0005739">
    <property type="term" value="C:mitochondrion"/>
    <property type="evidence" value="ECO:0007669"/>
    <property type="project" value="TreeGrafter"/>
</dbReference>
<dbReference type="PROSITE" id="PS51770">
    <property type="entry name" value="HOTDOG_ACOT"/>
    <property type="match status" value="2"/>
</dbReference>
<evidence type="ECO:0000313" key="7">
    <source>
        <dbReference type="Proteomes" id="UP001218188"/>
    </source>
</evidence>
<evidence type="ECO:0000256" key="3">
    <source>
        <dbReference type="ARBA" id="ARBA00022801"/>
    </source>
</evidence>
<sequence length="469" mass="52638">MSSLRRVARLRAWTPRAFSSCASRKNIGPIQSVSVAKETRDVTSMDRLLKAVRLRADPAYNTIIPMRVPELWTEAVMHDVHPSSWQVSSGTVPRNDQPAPRNMHDSYCEFVLAFGSSPKLLEQYTNVHGGIRTGKLMEHLDSLAGSISYKHMLGPGVSNLGKIEDRGFYIVTASVDRLDMLSPLDPSRDLRLSGQVIYTGKSSMEVAVKMETIGMGKEEETVLLGRFSMVCRDAITHRARTVNPLIITTPEEEALSSMGEDMKKRRQSQALRSLSRVPPSSTEAEALHSFYLRYGQDANDSTNSDERVWMGETRLEKCMLMFPQERNVHQKIFGGYLMRLAYELGFSNSSLFMRGGHVRFLSLDGIAFAQPVPIGSILRLTSYVLHSTSSPEFPMIVHVAVTANVVDVQTGRENTTNEFRFTWCRDDSASSVPRRKVVPKTYKEAMLWLEGKRALEMGDEIRGLRTKPA</sequence>
<feature type="domain" description="HotDog ACOT-type" evidence="5">
    <location>
        <begin position="106"/>
        <end position="235"/>
    </location>
</feature>
<dbReference type="Gene3D" id="3.10.129.10">
    <property type="entry name" value="Hotdog Thioesterase"/>
    <property type="match status" value="2"/>
</dbReference>
<dbReference type="InterPro" id="IPR033120">
    <property type="entry name" value="HOTDOG_ACOT"/>
</dbReference>
<dbReference type="AlphaFoldDB" id="A0AAD6TA18"/>